<dbReference type="InterPro" id="IPR052704">
    <property type="entry name" value="ECF_Sigma-70_Domain"/>
</dbReference>
<evidence type="ECO:0000256" key="1">
    <source>
        <dbReference type="ARBA" id="ARBA00011344"/>
    </source>
</evidence>
<dbReference type="NCBIfam" id="TIGR02937">
    <property type="entry name" value="sigma70-ECF"/>
    <property type="match status" value="1"/>
</dbReference>
<feature type="domain" description="RNA polymerase sigma-70 region 2" evidence="2">
    <location>
        <begin position="14"/>
        <end position="78"/>
    </location>
</feature>
<evidence type="ECO:0000259" key="3">
    <source>
        <dbReference type="Pfam" id="PF08281"/>
    </source>
</evidence>
<comment type="subunit">
    <text evidence="1">Interacts transiently with the RNA polymerase catalytic core formed by RpoA, RpoB, RpoC and RpoZ (2 alpha, 1 beta, 1 beta' and 1 omega subunit) to form the RNA polymerase holoenzyme that can initiate transcription.</text>
</comment>
<dbReference type="RefSeq" id="WP_115860674.1">
    <property type="nucleotide sequence ID" value="NZ_QTSU01000003.1"/>
</dbReference>
<gene>
    <name evidence="4" type="ORF">DX914_16270</name>
</gene>
<organism evidence="4 5">
    <name type="scientific">Lysobacter silvisoli</name>
    <dbReference type="NCBI Taxonomy" id="2293254"/>
    <lineage>
        <taxon>Bacteria</taxon>
        <taxon>Pseudomonadati</taxon>
        <taxon>Pseudomonadota</taxon>
        <taxon>Gammaproteobacteria</taxon>
        <taxon>Lysobacterales</taxon>
        <taxon>Lysobacteraceae</taxon>
        <taxon>Lysobacter</taxon>
    </lineage>
</organism>
<dbReference type="SUPFAM" id="SSF88946">
    <property type="entry name" value="Sigma2 domain of RNA polymerase sigma factors"/>
    <property type="match status" value="1"/>
</dbReference>
<dbReference type="GO" id="GO:0006352">
    <property type="term" value="P:DNA-templated transcription initiation"/>
    <property type="evidence" value="ECO:0007669"/>
    <property type="project" value="InterPro"/>
</dbReference>
<dbReference type="NCBIfam" id="NF007214">
    <property type="entry name" value="PRK09636.1"/>
    <property type="match status" value="1"/>
</dbReference>
<dbReference type="InterPro" id="IPR014284">
    <property type="entry name" value="RNA_pol_sigma-70_dom"/>
</dbReference>
<dbReference type="EMBL" id="QTSU01000003">
    <property type="protein sequence ID" value="RDZ26542.1"/>
    <property type="molecule type" value="Genomic_DNA"/>
</dbReference>
<accession>A0A371JY52</accession>
<keyword evidence="5" id="KW-1185">Reference proteome</keyword>
<dbReference type="PANTHER" id="PTHR30173:SF36">
    <property type="entry name" value="ECF RNA POLYMERASE SIGMA FACTOR SIGJ"/>
    <property type="match status" value="1"/>
</dbReference>
<dbReference type="InterPro" id="IPR013325">
    <property type="entry name" value="RNA_pol_sigma_r2"/>
</dbReference>
<dbReference type="InterPro" id="IPR013324">
    <property type="entry name" value="RNA_pol_sigma_r3/r4-like"/>
</dbReference>
<dbReference type="Gene3D" id="3.10.450.50">
    <property type="match status" value="1"/>
</dbReference>
<dbReference type="Gene3D" id="1.10.1740.10">
    <property type="match status" value="1"/>
</dbReference>
<protein>
    <submittedName>
        <fullName evidence="4">RNA polymerase sigma factor SigJ</fullName>
    </submittedName>
</protein>
<dbReference type="PANTHER" id="PTHR30173">
    <property type="entry name" value="SIGMA 19 FACTOR"/>
    <property type="match status" value="1"/>
</dbReference>
<dbReference type="AlphaFoldDB" id="A0A371JY52"/>
<sequence length="299" mass="33161">MAKVADTQQAAAVFESQRGLLTGLAYRILGSRADAEDAVQDTYLKWREADHAAIDNPAAWLTTLCTRRSIDLLRSAHRSRVDYVGSWLPEPIHSASEDHPEAALSLASSLSTAFLLLLERLTPKERAAYLLHEIFDLPYPQIASTLDMQEPACRKLVSRAKAHVERAGVRHATPLQRQDELLGAFERAIASGRTEDFAALLADDIELRADSGGKVPTRLDVMRGREQVLDFVMGALRQFWGEYHWRPADLNGARGAILEHDGQVEAALSFAYDEHGRLSRIYIMRNPDKLAALDAPALA</sequence>
<dbReference type="SUPFAM" id="SSF88659">
    <property type="entry name" value="Sigma3 and sigma4 domains of RNA polymerase sigma factors"/>
    <property type="match status" value="1"/>
</dbReference>
<dbReference type="InterPro" id="IPR036388">
    <property type="entry name" value="WH-like_DNA-bd_sf"/>
</dbReference>
<dbReference type="InterPro" id="IPR007627">
    <property type="entry name" value="RNA_pol_sigma70_r2"/>
</dbReference>
<evidence type="ECO:0000313" key="5">
    <source>
        <dbReference type="Proteomes" id="UP000264492"/>
    </source>
</evidence>
<comment type="caution">
    <text evidence="4">The sequence shown here is derived from an EMBL/GenBank/DDBJ whole genome shotgun (WGS) entry which is preliminary data.</text>
</comment>
<dbReference type="OrthoDB" id="3211555at2"/>
<reference evidence="4 5" key="1">
    <citation type="submission" date="2018-08" db="EMBL/GenBank/DDBJ databases">
        <title>Lysobacter sp. zong2l5, whole genome shotgun sequence.</title>
        <authorList>
            <person name="Zhang X."/>
            <person name="Feng G."/>
            <person name="Zhu H."/>
        </authorList>
    </citation>
    <scope>NUCLEOTIDE SEQUENCE [LARGE SCALE GENOMIC DNA]</scope>
    <source>
        <strain evidence="5">zong2l5</strain>
    </source>
</reference>
<dbReference type="SUPFAM" id="SSF54427">
    <property type="entry name" value="NTF2-like"/>
    <property type="match status" value="1"/>
</dbReference>
<dbReference type="InterPro" id="IPR013249">
    <property type="entry name" value="RNA_pol_sigma70_r4_t2"/>
</dbReference>
<dbReference type="Pfam" id="PF08281">
    <property type="entry name" value="Sigma70_r4_2"/>
    <property type="match status" value="1"/>
</dbReference>
<dbReference type="Proteomes" id="UP000264492">
    <property type="component" value="Unassembled WGS sequence"/>
</dbReference>
<proteinExistence type="predicted"/>
<name>A0A371JY52_9GAMM</name>
<dbReference type="GO" id="GO:0003677">
    <property type="term" value="F:DNA binding"/>
    <property type="evidence" value="ECO:0007669"/>
    <property type="project" value="InterPro"/>
</dbReference>
<evidence type="ECO:0000259" key="2">
    <source>
        <dbReference type="Pfam" id="PF04542"/>
    </source>
</evidence>
<dbReference type="Gene3D" id="1.10.10.10">
    <property type="entry name" value="Winged helix-like DNA-binding domain superfamily/Winged helix DNA-binding domain"/>
    <property type="match status" value="1"/>
</dbReference>
<evidence type="ECO:0000313" key="4">
    <source>
        <dbReference type="EMBL" id="RDZ26542.1"/>
    </source>
</evidence>
<feature type="domain" description="RNA polymerase sigma factor 70 region 4 type 2" evidence="3">
    <location>
        <begin position="113"/>
        <end position="163"/>
    </location>
</feature>
<dbReference type="GO" id="GO:0016987">
    <property type="term" value="F:sigma factor activity"/>
    <property type="evidence" value="ECO:0007669"/>
    <property type="project" value="InterPro"/>
</dbReference>
<dbReference type="Pfam" id="PF04542">
    <property type="entry name" value="Sigma70_r2"/>
    <property type="match status" value="1"/>
</dbReference>
<dbReference type="InterPro" id="IPR032710">
    <property type="entry name" value="NTF2-like_dom_sf"/>
</dbReference>